<evidence type="ECO:0000313" key="10">
    <source>
        <dbReference type="EMBL" id="MEQ2164584.1"/>
    </source>
</evidence>
<evidence type="ECO:0000256" key="9">
    <source>
        <dbReference type="ARBA" id="ARBA00024615"/>
    </source>
</evidence>
<evidence type="ECO:0000313" key="11">
    <source>
        <dbReference type="Proteomes" id="UP001476798"/>
    </source>
</evidence>
<organism evidence="10 11">
    <name type="scientific">Goodea atripinnis</name>
    <dbReference type="NCBI Taxonomy" id="208336"/>
    <lineage>
        <taxon>Eukaryota</taxon>
        <taxon>Metazoa</taxon>
        <taxon>Chordata</taxon>
        <taxon>Craniata</taxon>
        <taxon>Vertebrata</taxon>
        <taxon>Euteleostomi</taxon>
        <taxon>Actinopterygii</taxon>
        <taxon>Neopterygii</taxon>
        <taxon>Teleostei</taxon>
        <taxon>Neoteleostei</taxon>
        <taxon>Acanthomorphata</taxon>
        <taxon>Ovalentaria</taxon>
        <taxon>Atherinomorphae</taxon>
        <taxon>Cyprinodontiformes</taxon>
        <taxon>Goodeidae</taxon>
        <taxon>Goodea</taxon>
    </lineage>
</organism>
<keyword evidence="4" id="KW-0813">Transport</keyword>
<comment type="catalytic activity">
    <reaction evidence="9">
        <text>a 1,2-diacyl-sn-glycero-3-phosphoethanolamine(in) = a 1,2-diacyl-sn-glycero-3-phosphoethanolamine(out)</text>
        <dbReference type="Rhea" id="RHEA:38895"/>
        <dbReference type="ChEBI" id="CHEBI:64612"/>
    </reaction>
</comment>
<reference evidence="10 11" key="1">
    <citation type="submission" date="2021-06" db="EMBL/GenBank/DDBJ databases">
        <authorList>
            <person name="Palmer J.M."/>
        </authorList>
    </citation>
    <scope>NUCLEOTIDE SEQUENCE [LARGE SCALE GENOMIC DNA]</scope>
    <source>
        <strain evidence="10 11">GA_2019</strain>
        <tissue evidence="10">Muscle</tissue>
    </source>
</reference>
<evidence type="ECO:0000256" key="6">
    <source>
        <dbReference type="ARBA" id="ARBA00023055"/>
    </source>
</evidence>
<protein>
    <submittedName>
        <fullName evidence="10">Uncharacterized protein</fullName>
    </submittedName>
</protein>
<dbReference type="PANTHER" id="PTHR13190">
    <property type="entry name" value="AUTOPHAGY-RELATED 2, ISOFORM A"/>
    <property type="match status" value="1"/>
</dbReference>
<gene>
    <name evidence="10" type="ORF">GOODEAATRI_008099</name>
</gene>
<proteinExistence type="inferred from homology"/>
<comment type="similarity">
    <text evidence="3">Belongs to the ATG2 family.</text>
</comment>
<evidence type="ECO:0000256" key="8">
    <source>
        <dbReference type="ARBA" id="ARBA00024479"/>
    </source>
</evidence>
<name>A0ABV0MZM7_9TELE</name>
<evidence type="ECO:0000256" key="7">
    <source>
        <dbReference type="ARBA" id="ARBA00023136"/>
    </source>
</evidence>
<sequence>GNWESQGWSSSMTSSIQLAQECLKDPPEASEEPPAPLEGLEMFAQTIETEPEQTFGGVNSRPLGSEDLRLIEEDLSKQLGSSPKDREWENEPDLETYVTSLENGGRKLSSGPVLLRKTCSLKPMSLQRRSHSGQAEQLKPEALLRLTLGGLTLTMLQEDPPSDGPSSLAQVSQVFFRGLLSFKDKMFTSKNFNNLRDGFATACPLSHFR</sequence>
<keyword evidence="7" id="KW-0472">Membrane</keyword>
<dbReference type="EMBL" id="JAHRIO010020416">
    <property type="protein sequence ID" value="MEQ2164584.1"/>
    <property type="molecule type" value="Genomic_DNA"/>
</dbReference>
<dbReference type="Proteomes" id="UP001476798">
    <property type="component" value="Unassembled WGS sequence"/>
</dbReference>
<comment type="caution">
    <text evidence="10">The sequence shown here is derived from an EMBL/GenBank/DDBJ whole genome shotgun (WGS) entry which is preliminary data.</text>
</comment>
<accession>A0ABV0MZM7</accession>
<dbReference type="InterPro" id="IPR026849">
    <property type="entry name" value="ATG2"/>
</dbReference>
<keyword evidence="5" id="KW-0256">Endoplasmic reticulum</keyword>
<comment type="catalytic activity">
    <reaction evidence="8">
        <text>a 1,2-diacyl-sn-glycero-3-phospho-L-serine(in) = a 1,2-diacyl-sn-glycero-3-phospho-L-serine(out)</text>
        <dbReference type="Rhea" id="RHEA:38663"/>
        <dbReference type="ChEBI" id="CHEBI:57262"/>
    </reaction>
</comment>
<keyword evidence="6" id="KW-0445">Lipid transport</keyword>
<evidence type="ECO:0000256" key="4">
    <source>
        <dbReference type="ARBA" id="ARBA00022448"/>
    </source>
</evidence>
<evidence type="ECO:0000256" key="2">
    <source>
        <dbReference type="ARBA" id="ARBA00004623"/>
    </source>
</evidence>
<evidence type="ECO:0000256" key="3">
    <source>
        <dbReference type="ARBA" id="ARBA00009714"/>
    </source>
</evidence>
<evidence type="ECO:0000256" key="1">
    <source>
        <dbReference type="ARBA" id="ARBA00004406"/>
    </source>
</evidence>
<keyword evidence="11" id="KW-1185">Reference proteome</keyword>
<feature type="non-terminal residue" evidence="10">
    <location>
        <position position="1"/>
    </location>
</feature>
<comment type="subcellular location">
    <subcellularLocation>
        <location evidence="1">Endoplasmic reticulum membrane</location>
        <topology evidence="1">Peripheral membrane protein</topology>
    </subcellularLocation>
    <subcellularLocation>
        <location evidence="2">Preautophagosomal structure membrane</location>
        <topology evidence="2">Peripheral membrane protein</topology>
    </subcellularLocation>
</comment>
<dbReference type="PANTHER" id="PTHR13190:SF21">
    <property type="entry name" value="AUTOPHAGY-RELATED PROTEIN 2 HOMOLOG A"/>
    <property type="match status" value="1"/>
</dbReference>
<evidence type="ECO:0000256" key="5">
    <source>
        <dbReference type="ARBA" id="ARBA00022824"/>
    </source>
</evidence>